<feature type="compositionally biased region" description="Basic residues" evidence="1">
    <location>
        <begin position="220"/>
        <end position="231"/>
    </location>
</feature>
<protein>
    <submittedName>
        <fullName evidence="2">Uncharacterized protein</fullName>
    </submittedName>
</protein>
<dbReference type="AlphaFoldDB" id="A0AAD5Q6I1"/>
<keyword evidence="3" id="KW-1185">Reference proteome</keyword>
<evidence type="ECO:0000313" key="2">
    <source>
        <dbReference type="EMBL" id="KAJ0393089.1"/>
    </source>
</evidence>
<comment type="caution">
    <text evidence="2">The sequence shown here is derived from an EMBL/GenBank/DDBJ whole genome shotgun (WGS) entry which is preliminary data.</text>
</comment>
<dbReference type="Proteomes" id="UP001209570">
    <property type="component" value="Unassembled WGS sequence"/>
</dbReference>
<organism evidence="2 3">
    <name type="scientific">Pythium insidiosum</name>
    <name type="common">Pythiosis disease agent</name>
    <dbReference type="NCBI Taxonomy" id="114742"/>
    <lineage>
        <taxon>Eukaryota</taxon>
        <taxon>Sar</taxon>
        <taxon>Stramenopiles</taxon>
        <taxon>Oomycota</taxon>
        <taxon>Peronosporomycetes</taxon>
        <taxon>Pythiales</taxon>
        <taxon>Pythiaceae</taxon>
        <taxon>Pythium</taxon>
    </lineage>
</organism>
<dbReference type="EMBL" id="JAKCXM010000532">
    <property type="protein sequence ID" value="KAJ0393089.1"/>
    <property type="molecule type" value="Genomic_DNA"/>
</dbReference>
<feature type="compositionally biased region" description="Low complexity" evidence="1">
    <location>
        <begin position="248"/>
        <end position="261"/>
    </location>
</feature>
<feature type="compositionally biased region" description="Polar residues" evidence="1">
    <location>
        <begin position="162"/>
        <end position="181"/>
    </location>
</feature>
<proteinExistence type="predicted"/>
<sequence length="391" mass="41502">MSSLGLDVQLADALDSSSASSSSSDAGLDLDPHRTRCDTFDDLELSDVDDVEMADLDVDFFRPSAWTLAVDGNSTHSGALLFQAPPQRGLLCALAAQTAPFVVPTQRWEDASGSASSHAVAIAATLPPKYLESSTHAPRKRRALCRTLGVERMGRFSFESMGDTSSRVRASVGSTSMNDENVSPEAEPTPLESAVSAKRPIAASLLSPPPAPTAAFSTPSRRRTPQRRRPRSSITSSNATTPLLMARSTSTDAASSSPATPLRRTVSTPCSHAFLTPVTPANNGAKSASFSVSPFEKAALVHAKDTPGKVDKFEWRIRSNDGRQSRVPGATFLPVGVGAALENKQSTTDALSLPPPYLHTADPSESRRRVHSTTFGAFARSFSFTSTPTSR</sequence>
<name>A0AAD5Q6I1_PYTIN</name>
<feature type="region of interest" description="Disordered" evidence="1">
    <location>
        <begin position="344"/>
        <end position="370"/>
    </location>
</feature>
<reference evidence="2" key="1">
    <citation type="submission" date="2021-12" db="EMBL/GenBank/DDBJ databases">
        <title>Prjna785345.</title>
        <authorList>
            <person name="Rujirawat T."/>
            <person name="Krajaejun T."/>
        </authorList>
    </citation>
    <scope>NUCLEOTIDE SEQUENCE</scope>
    <source>
        <strain evidence="2">Pi057C3</strain>
    </source>
</reference>
<evidence type="ECO:0000256" key="1">
    <source>
        <dbReference type="SAM" id="MobiDB-lite"/>
    </source>
</evidence>
<feature type="region of interest" description="Disordered" evidence="1">
    <location>
        <begin position="160"/>
        <end position="265"/>
    </location>
</feature>
<gene>
    <name evidence="2" type="ORF">P43SY_004483</name>
</gene>
<accession>A0AAD5Q6I1</accession>
<evidence type="ECO:0000313" key="3">
    <source>
        <dbReference type="Proteomes" id="UP001209570"/>
    </source>
</evidence>